<dbReference type="GO" id="GO:0016747">
    <property type="term" value="F:acyltransferase activity, transferring groups other than amino-acyl groups"/>
    <property type="evidence" value="ECO:0007669"/>
    <property type="project" value="InterPro"/>
</dbReference>
<reference evidence="4 5" key="1">
    <citation type="journal article" date="2019" name="ACS Chem. Biol.">
        <title>Identification and Mobilization of a Cryptic Antibiotic Biosynthesis Gene Locus from a Human-Pathogenic Nocardia Isolate.</title>
        <authorList>
            <person name="Herisse M."/>
            <person name="Ishida K."/>
            <person name="Porter J.L."/>
            <person name="Howden B."/>
            <person name="Hertweck C."/>
            <person name="Stinear T.P."/>
            <person name="Pidot S.J."/>
        </authorList>
    </citation>
    <scope>NUCLEOTIDE SEQUENCE [LARGE SCALE GENOMIC DNA]</scope>
    <source>
        <strain evidence="4 5">AUSMDU00024985</strain>
    </source>
</reference>
<dbReference type="EMBL" id="CP046171">
    <property type="protein sequence ID" value="QIS07646.1"/>
    <property type="molecule type" value="Genomic_DNA"/>
</dbReference>
<dbReference type="PANTHER" id="PTHR43877:SF5">
    <property type="entry name" value="BLL8307 PROTEIN"/>
    <property type="match status" value="1"/>
</dbReference>
<organism evidence="4 5">
    <name type="scientific">Nocardia brasiliensis</name>
    <dbReference type="NCBI Taxonomy" id="37326"/>
    <lineage>
        <taxon>Bacteria</taxon>
        <taxon>Bacillati</taxon>
        <taxon>Actinomycetota</taxon>
        <taxon>Actinomycetes</taxon>
        <taxon>Mycobacteriales</taxon>
        <taxon>Nocardiaceae</taxon>
        <taxon>Nocardia</taxon>
    </lineage>
</organism>
<evidence type="ECO:0000256" key="2">
    <source>
        <dbReference type="ARBA" id="ARBA00023315"/>
    </source>
</evidence>
<dbReference type="InterPro" id="IPR050832">
    <property type="entry name" value="Bact_Acetyltransf"/>
</dbReference>
<dbReference type="AlphaFoldDB" id="A0A6G9Y3L2"/>
<keyword evidence="2" id="KW-0012">Acyltransferase</keyword>
<evidence type="ECO:0000313" key="4">
    <source>
        <dbReference type="EMBL" id="QIS07646.1"/>
    </source>
</evidence>
<dbReference type="InterPro" id="IPR000182">
    <property type="entry name" value="GNAT_dom"/>
</dbReference>
<feature type="domain" description="N-acetyltransferase" evidence="3">
    <location>
        <begin position="3"/>
        <end position="150"/>
    </location>
</feature>
<sequence>MRIVVDDLTGPEIAALLTEHRADMAAHSPADSMHALDLDALRRPEVTFWSGWDGDRLAGCAALVALDTAHAEIKSMRTAATHRRRGVASILLRHLLTEATARGYRRVSLETGTPEYFAPARRLYAAYGFEPCPPFGDYRLDPYSAFLTRTL</sequence>
<evidence type="ECO:0000256" key="1">
    <source>
        <dbReference type="ARBA" id="ARBA00022679"/>
    </source>
</evidence>
<accession>A0A6G9Y3L2</accession>
<dbReference type="Pfam" id="PF00583">
    <property type="entry name" value="Acetyltransf_1"/>
    <property type="match status" value="1"/>
</dbReference>
<dbReference type="Proteomes" id="UP000501705">
    <property type="component" value="Chromosome"/>
</dbReference>
<proteinExistence type="predicted"/>
<keyword evidence="1 4" id="KW-0808">Transferase</keyword>
<protein>
    <submittedName>
        <fullName evidence="4">GNAT family N-acetyltransferase</fullName>
    </submittedName>
</protein>
<evidence type="ECO:0000259" key="3">
    <source>
        <dbReference type="PROSITE" id="PS51186"/>
    </source>
</evidence>
<dbReference type="SUPFAM" id="SSF55729">
    <property type="entry name" value="Acyl-CoA N-acyltransferases (Nat)"/>
    <property type="match status" value="1"/>
</dbReference>
<evidence type="ECO:0000313" key="5">
    <source>
        <dbReference type="Proteomes" id="UP000501705"/>
    </source>
</evidence>
<gene>
    <name evidence="4" type="ORF">F5X71_24290</name>
</gene>
<dbReference type="CDD" id="cd04301">
    <property type="entry name" value="NAT_SF"/>
    <property type="match status" value="1"/>
</dbReference>
<name>A0A6G9Y3L2_NOCBR</name>
<dbReference type="PANTHER" id="PTHR43877">
    <property type="entry name" value="AMINOALKYLPHOSPHONATE N-ACETYLTRANSFERASE-RELATED-RELATED"/>
    <property type="match status" value="1"/>
</dbReference>
<dbReference type="PROSITE" id="PS51186">
    <property type="entry name" value="GNAT"/>
    <property type="match status" value="1"/>
</dbReference>
<dbReference type="InterPro" id="IPR016181">
    <property type="entry name" value="Acyl_CoA_acyltransferase"/>
</dbReference>
<dbReference type="Gene3D" id="3.40.630.30">
    <property type="match status" value="1"/>
</dbReference>